<name>A0AAW1T3W1_9CHLO</name>
<sequence length="88" mass="9480">MDCEFAGRLQVSGGEIQFILRFGCALLVGLGSDLTCAEGLVTYSRGVACAIRPQAQPDTHSLRQEGEPSACMCKAELAEEQHREDPLP</sequence>
<dbReference type="AlphaFoldDB" id="A0AAW1T3W1"/>
<comment type="caution">
    <text evidence="1">The sequence shown here is derived from an EMBL/GenBank/DDBJ whole genome shotgun (WGS) entry which is preliminary data.</text>
</comment>
<keyword evidence="2" id="KW-1185">Reference proteome</keyword>
<gene>
    <name evidence="1" type="ORF">WJX84_005355</name>
</gene>
<accession>A0AAW1T3W1</accession>
<evidence type="ECO:0000313" key="2">
    <source>
        <dbReference type="Proteomes" id="UP001485043"/>
    </source>
</evidence>
<evidence type="ECO:0000313" key="1">
    <source>
        <dbReference type="EMBL" id="KAK9863398.1"/>
    </source>
</evidence>
<reference evidence="1 2" key="1">
    <citation type="journal article" date="2024" name="Nat. Commun.">
        <title>Phylogenomics reveals the evolutionary origins of lichenization in chlorophyte algae.</title>
        <authorList>
            <person name="Puginier C."/>
            <person name="Libourel C."/>
            <person name="Otte J."/>
            <person name="Skaloud P."/>
            <person name="Haon M."/>
            <person name="Grisel S."/>
            <person name="Petersen M."/>
            <person name="Berrin J.G."/>
            <person name="Delaux P.M."/>
            <person name="Dal Grande F."/>
            <person name="Keller J."/>
        </authorList>
    </citation>
    <scope>NUCLEOTIDE SEQUENCE [LARGE SCALE GENOMIC DNA]</scope>
    <source>
        <strain evidence="1 2">SAG 2523</strain>
    </source>
</reference>
<dbReference type="EMBL" id="JALJOV010000476">
    <property type="protein sequence ID" value="KAK9863398.1"/>
    <property type="molecule type" value="Genomic_DNA"/>
</dbReference>
<protein>
    <submittedName>
        <fullName evidence="1">Uncharacterized protein</fullName>
    </submittedName>
</protein>
<proteinExistence type="predicted"/>
<organism evidence="1 2">
    <name type="scientific">Apatococcus fuscideae</name>
    <dbReference type="NCBI Taxonomy" id="2026836"/>
    <lineage>
        <taxon>Eukaryota</taxon>
        <taxon>Viridiplantae</taxon>
        <taxon>Chlorophyta</taxon>
        <taxon>core chlorophytes</taxon>
        <taxon>Trebouxiophyceae</taxon>
        <taxon>Chlorellales</taxon>
        <taxon>Chlorellaceae</taxon>
        <taxon>Apatococcus</taxon>
    </lineage>
</organism>
<dbReference type="Proteomes" id="UP001485043">
    <property type="component" value="Unassembled WGS sequence"/>
</dbReference>